<feature type="region of interest" description="Disordered" evidence="1">
    <location>
        <begin position="785"/>
        <end position="804"/>
    </location>
</feature>
<evidence type="ECO:0000313" key="3">
    <source>
        <dbReference type="EMBL" id="KAK1930132.1"/>
    </source>
</evidence>
<feature type="transmembrane region" description="Helical" evidence="2">
    <location>
        <begin position="746"/>
        <end position="769"/>
    </location>
</feature>
<evidence type="ECO:0000313" key="4">
    <source>
        <dbReference type="Proteomes" id="UP001259832"/>
    </source>
</evidence>
<feature type="transmembrane region" description="Helical" evidence="2">
    <location>
        <begin position="271"/>
        <end position="293"/>
    </location>
</feature>
<protein>
    <submittedName>
        <fullName evidence="3">Uncharacterized protein</fullName>
    </submittedName>
</protein>
<accession>A0AAD9G299</accession>
<dbReference type="Proteomes" id="UP001259832">
    <property type="component" value="Unassembled WGS sequence"/>
</dbReference>
<feature type="transmembrane region" description="Helical" evidence="2">
    <location>
        <begin position="142"/>
        <end position="166"/>
    </location>
</feature>
<sequence>MAFNKFAFGAIAMIIFATIYNIAAFILPMWSANKTVNAALASEITSTNFKAGLMGFCVDSETTNSTTFDHCFYYKFGSSYDELSVLNNAVWSKYSSDGICKGYGNAGDVSDEEQLAYATVLATAAGMDAEEFDKFLDKSCGLLGTATMTFGGMSLSNGLMAIIAMLGAVTCRKGNKKWVGGGFFLASVACFTAMLTFVLWVVQSKPLGKEDDASFKASFFLMIIAMVHYPVAMFMFWKYLNLQKEAVKDQEEDHTTYTGAETPVSGAPASLFAFGAIAMIIFATIYNIAAFILPMWSANKTVNAALASEITSTNFKAGLMGFCVDSETTNSTTFDHCFYYKFGSSYDELSVLNNAVWSKYSSDGICKGYGNAGDVSDEEQLAYATVLATAAGMDAEEFDKFLDKSCGLLGTATMTFGGMSLSNGLMAIIAMLGAVTCRKGNKKWVGGGFFLASVACFTAMLTFVLWVVQSKPLGKEDDASFKASFFLMIIAMVHYPVAMFMFWKYLNLQKEAVKDQEEDHTTYTGAETPVSGAPASLFAFGAIAMIIFATIYNIAAFILPMWSANKTVNAALASEITSTNFKAGLMGFCVDSETTNSTTFDHCFYYKFGSSYDELSVLNNAVWSKYSSDGICKGYGNAGDVSDEEQLAYATVLATAAGMDAEEFDKFLDKSCGLLGTATMTFGGMSLSNGLMAIIAMLGAVTCRKGNKKWVGGGFFLASVACFTAMLTFVLWVVQSKPLGKEDDASFKASFFLMIIAMVHYPVAMFMFWKYLNLQKEAVKDQEEDHTTYTGAETPVSGAPASLV</sequence>
<evidence type="ECO:0000256" key="2">
    <source>
        <dbReference type="SAM" id="Phobius"/>
    </source>
</evidence>
<keyword evidence="2" id="KW-0812">Transmembrane</keyword>
<name>A0AAD9G299_9STRA</name>
<dbReference type="AlphaFoldDB" id="A0AAD9G299"/>
<feature type="transmembrane region" description="Helical" evidence="2">
    <location>
        <begin position="178"/>
        <end position="202"/>
    </location>
</feature>
<comment type="caution">
    <text evidence="3">The sequence shown here is derived from an EMBL/GenBank/DDBJ whole genome shotgun (WGS) entry which is preliminary data.</text>
</comment>
<feature type="transmembrane region" description="Helical" evidence="2">
    <location>
        <begin position="480"/>
        <end position="503"/>
    </location>
</feature>
<organism evidence="3 4">
    <name type="scientific">Phytophthora citrophthora</name>
    <dbReference type="NCBI Taxonomy" id="4793"/>
    <lineage>
        <taxon>Eukaryota</taxon>
        <taxon>Sar</taxon>
        <taxon>Stramenopiles</taxon>
        <taxon>Oomycota</taxon>
        <taxon>Peronosporomycetes</taxon>
        <taxon>Peronosporales</taxon>
        <taxon>Peronosporaceae</taxon>
        <taxon>Phytophthora</taxon>
    </lineage>
</organism>
<reference evidence="3" key="1">
    <citation type="submission" date="2023-08" db="EMBL/GenBank/DDBJ databases">
        <title>Reference Genome Resource for the Citrus Pathogen Phytophthora citrophthora.</title>
        <authorList>
            <person name="Moller H."/>
            <person name="Coetzee B."/>
            <person name="Rose L.J."/>
            <person name="Van Niekerk J.M."/>
        </authorList>
    </citation>
    <scope>NUCLEOTIDE SEQUENCE</scope>
    <source>
        <strain evidence="3">STE-U-9442</strain>
    </source>
</reference>
<keyword evidence="2" id="KW-0472">Membrane</keyword>
<keyword evidence="4" id="KW-1185">Reference proteome</keyword>
<feature type="transmembrane region" description="Helical" evidence="2">
    <location>
        <begin position="674"/>
        <end position="698"/>
    </location>
</feature>
<feature type="transmembrane region" description="Helical" evidence="2">
    <location>
        <begin position="444"/>
        <end position="468"/>
    </location>
</feature>
<feature type="transmembrane region" description="Helical" evidence="2">
    <location>
        <begin position="408"/>
        <end position="432"/>
    </location>
</feature>
<feature type="transmembrane region" description="Helical" evidence="2">
    <location>
        <begin position="214"/>
        <end position="237"/>
    </location>
</feature>
<dbReference type="EMBL" id="JASMQC010000041">
    <property type="protein sequence ID" value="KAK1930132.1"/>
    <property type="molecule type" value="Genomic_DNA"/>
</dbReference>
<feature type="transmembrane region" description="Helical" evidence="2">
    <location>
        <begin position="710"/>
        <end position="734"/>
    </location>
</feature>
<feature type="transmembrane region" description="Helical" evidence="2">
    <location>
        <begin position="6"/>
        <end position="27"/>
    </location>
</feature>
<keyword evidence="2" id="KW-1133">Transmembrane helix</keyword>
<evidence type="ECO:0000256" key="1">
    <source>
        <dbReference type="SAM" id="MobiDB-lite"/>
    </source>
</evidence>
<proteinExistence type="predicted"/>
<feature type="transmembrane region" description="Helical" evidence="2">
    <location>
        <begin position="537"/>
        <end position="559"/>
    </location>
</feature>
<gene>
    <name evidence="3" type="ORF">P3T76_014366</name>
</gene>